<dbReference type="PROSITE" id="PS51199">
    <property type="entry name" value="SF4_HELICASE"/>
    <property type="match status" value="1"/>
</dbReference>
<evidence type="ECO:0000256" key="9">
    <source>
        <dbReference type="ARBA" id="ARBA00044969"/>
    </source>
</evidence>
<evidence type="ECO:0000256" key="7">
    <source>
        <dbReference type="ARBA" id="ARBA00023125"/>
    </source>
</evidence>
<dbReference type="InterPro" id="IPR016136">
    <property type="entry name" value="DNA_helicase_N/primase_C"/>
</dbReference>
<dbReference type="Pfam" id="PF00772">
    <property type="entry name" value="DnaB"/>
    <property type="match status" value="1"/>
</dbReference>
<evidence type="ECO:0000256" key="4">
    <source>
        <dbReference type="ARBA" id="ARBA00022801"/>
    </source>
</evidence>
<dbReference type="EMBL" id="BAABDQ010000006">
    <property type="protein sequence ID" value="GAA3550624.1"/>
    <property type="molecule type" value="Genomic_DNA"/>
</dbReference>
<organism evidence="12 13">
    <name type="scientific">Nonomuraea rosea</name>
    <dbReference type="NCBI Taxonomy" id="638574"/>
    <lineage>
        <taxon>Bacteria</taxon>
        <taxon>Bacillati</taxon>
        <taxon>Actinomycetota</taxon>
        <taxon>Actinomycetes</taxon>
        <taxon>Streptosporangiales</taxon>
        <taxon>Streptosporangiaceae</taxon>
        <taxon>Nonomuraea</taxon>
    </lineage>
</organism>
<reference evidence="13" key="1">
    <citation type="journal article" date="2019" name="Int. J. Syst. Evol. Microbiol.">
        <title>The Global Catalogue of Microorganisms (GCM) 10K type strain sequencing project: providing services to taxonomists for standard genome sequencing and annotation.</title>
        <authorList>
            <consortium name="The Broad Institute Genomics Platform"/>
            <consortium name="The Broad Institute Genome Sequencing Center for Infectious Disease"/>
            <person name="Wu L."/>
            <person name="Ma J."/>
        </authorList>
    </citation>
    <scope>NUCLEOTIDE SEQUENCE [LARGE SCALE GENOMIC DNA]</scope>
    <source>
        <strain evidence="13">JCM 17326</strain>
    </source>
</reference>
<dbReference type="SUPFAM" id="SSF52540">
    <property type="entry name" value="P-loop containing nucleoside triphosphate hydrolases"/>
    <property type="match status" value="1"/>
</dbReference>
<keyword evidence="2" id="KW-0235">DNA replication</keyword>
<dbReference type="Gene3D" id="1.10.860.10">
    <property type="entry name" value="DNAb Helicase, Chain A"/>
    <property type="match status" value="1"/>
</dbReference>
<evidence type="ECO:0000256" key="2">
    <source>
        <dbReference type="ARBA" id="ARBA00022705"/>
    </source>
</evidence>
<evidence type="ECO:0000313" key="13">
    <source>
        <dbReference type="Proteomes" id="UP001500630"/>
    </source>
</evidence>
<evidence type="ECO:0000256" key="1">
    <source>
        <dbReference type="ARBA" id="ARBA00008428"/>
    </source>
</evidence>
<evidence type="ECO:0000256" key="8">
    <source>
        <dbReference type="ARBA" id="ARBA00023235"/>
    </source>
</evidence>
<keyword evidence="4" id="KW-0378">Hydrolase</keyword>
<evidence type="ECO:0000256" key="6">
    <source>
        <dbReference type="ARBA" id="ARBA00022840"/>
    </source>
</evidence>
<dbReference type="InterPro" id="IPR007694">
    <property type="entry name" value="DNA_helicase_DnaB-like_C"/>
</dbReference>
<keyword evidence="7" id="KW-0238">DNA-binding</keyword>
<comment type="similarity">
    <text evidence="1">Belongs to the helicase family. DnaB subfamily.</text>
</comment>
<dbReference type="EC" id="5.6.2.3" evidence="9"/>
<accession>A0ABP6WIG8</accession>
<evidence type="ECO:0000313" key="12">
    <source>
        <dbReference type="EMBL" id="GAA3550624.1"/>
    </source>
</evidence>
<evidence type="ECO:0000256" key="3">
    <source>
        <dbReference type="ARBA" id="ARBA00022741"/>
    </source>
</evidence>
<keyword evidence="6" id="KW-0067">ATP-binding</keyword>
<comment type="catalytic activity">
    <reaction evidence="10">
        <text>ATP + H2O = ADP + phosphate + H(+)</text>
        <dbReference type="Rhea" id="RHEA:13065"/>
        <dbReference type="ChEBI" id="CHEBI:15377"/>
        <dbReference type="ChEBI" id="CHEBI:15378"/>
        <dbReference type="ChEBI" id="CHEBI:30616"/>
        <dbReference type="ChEBI" id="CHEBI:43474"/>
        <dbReference type="ChEBI" id="CHEBI:456216"/>
        <dbReference type="EC" id="5.6.2.3"/>
    </reaction>
</comment>
<proteinExistence type="inferred from homology"/>
<dbReference type="SUPFAM" id="SSF48024">
    <property type="entry name" value="N-terminal domain of DnaB helicase"/>
    <property type="match status" value="1"/>
</dbReference>
<comment type="caution">
    <text evidence="12">The sequence shown here is derived from an EMBL/GenBank/DDBJ whole genome shotgun (WGS) entry which is preliminary data.</text>
</comment>
<sequence>MSIDVETGARDWRPSPGIVAAEMAVAGAAIQARAVAEEAAELVAADDFYSPAGIVYAAALALADDGKPVDPAAVLGVLAADGNLERVGAGAYLHTLMQHAAVPSAVSYHARQVAADARRRRINLACRQGQQVSESAAWDDEADPDLVRKLIDEAAVKPGDMVDFDVAGEMAALLDDLETPPPAPTGVVPPFQDLAHLLGTFGPGQLIVVGARQSVGKSTLAVDFLRRAAIRDGKLSAMFTLEMRRREVLQRMASAESGVGLHGIRANQVGEGDLERMVDAASRISGAPLIIDDRSGCSLEHIRSTLRSLSRQGGAAIAVIDYLQLMTPPKAPNREQEIAGLTRGLKLMAGEFEMPIVLLSQLNREVEKRTDKRPQPSDLRESGAIEQDADVIILLHREDALDRESPRAGEADLIVAKNRNGPTATITVAHQLHYSRFVDMAWTPTRGLS</sequence>
<protein>
    <recommendedName>
        <fullName evidence="9">DNA 5'-3' helicase</fullName>
        <ecNumber evidence="9">5.6.2.3</ecNumber>
    </recommendedName>
</protein>
<evidence type="ECO:0000259" key="11">
    <source>
        <dbReference type="PROSITE" id="PS51199"/>
    </source>
</evidence>
<evidence type="ECO:0000256" key="5">
    <source>
        <dbReference type="ARBA" id="ARBA00022806"/>
    </source>
</evidence>
<dbReference type="PANTHER" id="PTHR30153">
    <property type="entry name" value="REPLICATIVE DNA HELICASE DNAB"/>
    <property type="match status" value="1"/>
</dbReference>
<dbReference type="InterPro" id="IPR027417">
    <property type="entry name" value="P-loop_NTPase"/>
</dbReference>
<evidence type="ECO:0000256" key="10">
    <source>
        <dbReference type="ARBA" id="ARBA00048954"/>
    </source>
</evidence>
<dbReference type="Pfam" id="PF03796">
    <property type="entry name" value="DnaB_C"/>
    <property type="match status" value="1"/>
</dbReference>
<name>A0ABP6WIG8_9ACTN</name>
<dbReference type="GO" id="GO:0004386">
    <property type="term" value="F:helicase activity"/>
    <property type="evidence" value="ECO:0007669"/>
    <property type="project" value="UniProtKB-KW"/>
</dbReference>
<keyword evidence="13" id="KW-1185">Reference proteome</keyword>
<dbReference type="Gene3D" id="3.40.50.300">
    <property type="entry name" value="P-loop containing nucleotide triphosphate hydrolases"/>
    <property type="match status" value="1"/>
</dbReference>
<dbReference type="RefSeq" id="WP_345562701.1">
    <property type="nucleotide sequence ID" value="NZ_BAABDQ010000006.1"/>
</dbReference>
<dbReference type="InterPro" id="IPR036185">
    <property type="entry name" value="DNA_heli_DnaB-like_N_sf"/>
</dbReference>
<dbReference type="Proteomes" id="UP001500630">
    <property type="component" value="Unassembled WGS sequence"/>
</dbReference>
<dbReference type="PANTHER" id="PTHR30153:SF2">
    <property type="entry name" value="REPLICATIVE DNA HELICASE"/>
    <property type="match status" value="1"/>
</dbReference>
<dbReference type="InterPro" id="IPR007693">
    <property type="entry name" value="DNA_helicase_DnaB-like_N"/>
</dbReference>
<keyword evidence="8" id="KW-0413">Isomerase</keyword>
<gene>
    <name evidence="12" type="primary">dnaB</name>
    <name evidence="12" type="ORF">GCM10022419_033600</name>
</gene>
<dbReference type="CDD" id="cd00984">
    <property type="entry name" value="DnaB_C"/>
    <property type="match status" value="1"/>
</dbReference>
<feature type="domain" description="SF4 helicase" evidence="11">
    <location>
        <begin position="180"/>
        <end position="444"/>
    </location>
</feature>
<keyword evidence="5 12" id="KW-0347">Helicase</keyword>
<keyword evidence="3" id="KW-0547">Nucleotide-binding</keyword>